<comment type="subcellular location">
    <subcellularLocation>
        <location evidence="1">Secreted</location>
    </subcellularLocation>
</comment>
<proteinExistence type="predicted"/>
<dbReference type="GO" id="GO:0005576">
    <property type="term" value="C:extracellular region"/>
    <property type="evidence" value="ECO:0007669"/>
    <property type="project" value="UniProtKB-SubCell"/>
</dbReference>
<reference evidence="4" key="1">
    <citation type="journal article" date="2020" name="Mol. Plant Microbe">
        <title>Rhizobial microsymbionts of the narrowly endemic Oxytropis species growing in Kamchatka are characterized by significant genetic diversity and possess a set of genes that are associated with T3SS and T6SS secretion systems and can affect the development of symbiosis.</title>
        <authorList>
            <person name="Safronova V."/>
            <person name="Guro P."/>
            <person name="Sazanova A."/>
            <person name="Kuznetsova I."/>
            <person name="Belimov A."/>
            <person name="Yakubov V."/>
            <person name="Chirak E."/>
            <person name="Afonin A."/>
            <person name="Gogolev Y."/>
            <person name="Andronov E."/>
            <person name="Tikhonovich I."/>
        </authorList>
    </citation>
    <scope>NUCLEOTIDE SEQUENCE [LARGE SCALE GENOMIC DNA]</scope>
    <source>
        <strain evidence="4">RCAM0610</strain>
        <plasmid evidence="4">p_1</plasmid>
    </source>
</reference>
<dbReference type="InterPro" id="IPR050557">
    <property type="entry name" value="RTX_toxin/Mannuronan_C5-epim"/>
</dbReference>
<dbReference type="PANTHER" id="PTHR38340">
    <property type="entry name" value="S-LAYER PROTEIN"/>
    <property type="match status" value="1"/>
</dbReference>
<dbReference type="Pfam" id="PF06594">
    <property type="entry name" value="HCBP_related"/>
    <property type="match status" value="5"/>
</dbReference>
<dbReference type="InterPro" id="IPR001343">
    <property type="entry name" value="Hemolysn_Ca-bd"/>
</dbReference>
<dbReference type="PROSITE" id="PS00330">
    <property type="entry name" value="HEMOLYSIN_CALCIUM"/>
    <property type="match status" value="4"/>
</dbReference>
<gene>
    <name evidence="3" type="ORF">HB770_33440</name>
</gene>
<geneLocation type="plasmid" evidence="3 4">
    <name>p_1</name>
</geneLocation>
<keyword evidence="3" id="KW-0614">Plasmid</keyword>
<dbReference type="AlphaFoldDB" id="A0A2L1CR65"/>
<dbReference type="InterPro" id="IPR011049">
    <property type="entry name" value="Serralysin-like_metalloprot_C"/>
</dbReference>
<dbReference type="Pfam" id="PF00353">
    <property type="entry name" value="HemolysinCabind"/>
    <property type="match status" value="7"/>
</dbReference>
<evidence type="ECO:0000256" key="2">
    <source>
        <dbReference type="ARBA" id="ARBA00022525"/>
    </source>
</evidence>
<dbReference type="SUPFAM" id="SSF51120">
    <property type="entry name" value="beta-Roll"/>
    <property type="match status" value="6"/>
</dbReference>
<accession>A0A2L1CR65</accession>
<dbReference type="InterPro" id="IPR010566">
    <property type="entry name" value="Haemolys_ca-bd"/>
</dbReference>
<dbReference type="PANTHER" id="PTHR38340:SF1">
    <property type="entry name" value="S-LAYER PROTEIN"/>
    <property type="match status" value="1"/>
</dbReference>
<sequence length="1189" mass="127656">MAIDDVFNSITFTNFSTSEENEIKVALAIIYSSGKGETLLEELARTRTVNYVNNYGYGNKHIVVDGKDFVGIDKEEIEEHSFIDDRGKVFAWEFVDIVLHETIHAVKGFDDNVASNYVTLGWDYVGDVVRLERDITAELNMDVRNSYEAVLKNIDLASIGATVGQSLTFGRQVDLVLSDIKPKDAEDINVSDREAPVLVIGGHGDDSIRGGKAGDFIYGGVGQDRIIGHSGVDILFGNDGDDVIIGGTGNFGSIEAGLLSGSFDKRTSTSDNGADYLTGGAGNDKFFVDGFCGYASAFQYDAQIHDYSFNQAVRGTFDVIRDFSPGDSIYVTVENADWMRMETVAFSAFALQNAGFAYGNKAIYVATTGTFSLSAAYDTYFDESLQQSITVLFFFEAELRTPIFGLEYHLPTLQQGSAGDDTLIGTAWSDEISGGDGDDALEGGNGSDELTGGKGSDLLDGGGGSDTYHYAEGDGIDVVADAGDSYSKDFLQFSDLNFRDLTFSKSGDDLLIVANDTSESIRLQGQYRGANEAQGIEIIQFAGGGRFELDHAIDTNWITGSSGADSLQGASGRDYMIAGEGADQISGGAGNDFYIYRNGDGSDTIDDGSDSQQAPDVLQLIDLWNFQVTLERDGDDLQVITANGDTIIVKNQFRSDSIYSGIERIEFADGSALGLTDIMAMFPNVTDGTDDDDTLVGTIRNDVMKGFDGDDQFDGLLGDDVLDGGLGNDFLNGGEGSDVYQYAAGDGSDTIADVAINVGEADVLRFSDLNIGNLTFSRAGEDLFITVNSTGQVITVETQYYNAGQGWALERLEFADGTSLQLDHLPDTNWIYGTAASETIDGNWGKDYITAGQGDDIINGSAGGDVYIYASGDGNDLINDEVGFTDAADVLRFTDLNASDLSLARHGDDLELTIVATGNVVTLKGQMFEDPGDWGVDKIEFADGASWDRDAILENGYNADDTITALGTSGDDVLNGTSAHDLFWGGQGNDFLLGGYGGDTYLYSVGDGSDYIDDEANSPYQLDVLKFIDLNEEDISAVRDGVNLKLTVLSTGDTINLDEQFYSSTQYWGIEKIEFADGSFWDRRDILSIEESGTNLSSNQLVQSTRANATEDDGLPQENVIQFPEAGLEVNVTNHDLPASAFNQMGSTSADADTASAEIISLSDFLSAAEHMNTATDLWYEPEPIGAVI</sequence>
<protein>
    <submittedName>
        <fullName evidence="3">Uncharacterized protein</fullName>
    </submittedName>
</protein>
<keyword evidence="2" id="KW-0964">Secreted</keyword>
<evidence type="ECO:0000313" key="4">
    <source>
        <dbReference type="Proteomes" id="UP000515518"/>
    </source>
</evidence>
<dbReference type="PRINTS" id="PR00313">
    <property type="entry name" value="CABNDNGRPT"/>
</dbReference>
<dbReference type="Proteomes" id="UP000515518">
    <property type="component" value="Plasmid p_1"/>
</dbReference>
<dbReference type="EMBL" id="CP050552">
    <property type="protein sequence ID" value="QND43921.1"/>
    <property type="molecule type" value="Genomic_DNA"/>
</dbReference>
<organism evidence="3 4">
    <name type="scientific">Rhizobium leguminosarum bv. viciae</name>
    <dbReference type="NCBI Taxonomy" id="387"/>
    <lineage>
        <taxon>Bacteria</taxon>
        <taxon>Pseudomonadati</taxon>
        <taxon>Pseudomonadota</taxon>
        <taxon>Alphaproteobacteria</taxon>
        <taxon>Hyphomicrobiales</taxon>
        <taxon>Rhizobiaceae</taxon>
        <taxon>Rhizobium/Agrobacterium group</taxon>
        <taxon>Rhizobium</taxon>
    </lineage>
</organism>
<name>A0A2L1CR65_RHILV</name>
<dbReference type="RefSeq" id="WP_018517708.1">
    <property type="nucleotide sequence ID" value="NZ_CP025507.1"/>
</dbReference>
<evidence type="ECO:0000256" key="1">
    <source>
        <dbReference type="ARBA" id="ARBA00004613"/>
    </source>
</evidence>
<dbReference type="GO" id="GO:0005509">
    <property type="term" value="F:calcium ion binding"/>
    <property type="evidence" value="ECO:0007669"/>
    <property type="project" value="InterPro"/>
</dbReference>
<dbReference type="Gene3D" id="2.150.10.10">
    <property type="entry name" value="Serralysin-like metalloprotease, C-terminal"/>
    <property type="match status" value="5"/>
</dbReference>
<evidence type="ECO:0000313" key="3">
    <source>
        <dbReference type="EMBL" id="QND43921.1"/>
    </source>
</evidence>
<dbReference type="InterPro" id="IPR018511">
    <property type="entry name" value="Hemolysin-typ_Ca-bd_CS"/>
</dbReference>